<feature type="region of interest" description="Disordered" evidence="2">
    <location>
        <begin position="153"/>
        <end position="173"/>
    </location>
</feature>
<dbReference type="InterPro" id="IPR029045">
    <property type="entry name" value="ClpP/crotonase-like_dom_sf"/>
</dbReference>
<dbReference type="Pfam" id="PF00551">
    <property type="entry name" value="Formyl_trans_N"/>
    <property type="match status" value="1"/>
</dbReference>
<protein>
    <submittedName>
        <fullName evidence="5">Putative two-component system hydrogenase maturation factor HypX/HoxX</fullName>
    </submittedName>
</protein>
<feature type="domain" description="Formyl transferase N-terminal" evidence="3">
    <location>
        <begin position="39"/>
        <end position="132"/>
    </location>
</feature>
<feature type="domain" description="Formyl transferase C-terminal" evidence="4">
    <location>
        <begin position="174"/>
        <end position="253"/>
    </location>
</feature>
<evidence type="ECO:0000259" key="3">
    <source>
        <dbReference type="Pfam" id="PF00551"/>
    </source>
</evidence>
<dbReference type="InterPro" id="IPR005793">
    <property type="entry name" value="Formyl_trans_C"/>
</dbReference>
<dbReference type="InterPro" id="IPR011034">
    <property type="entry name" value="Formyl_transferase-like_C_sf"/>
</dbReference>
<evidence type="ECO:0000259" key="4">
    <source>
        <dbReference type="Pfam" id="PF02911"/>
    </source>
</evidence>
<dbReference type="InterPro" id="IPR001753">
    <property type="entry name" value="Enoyl-CoA_hydra/iso"/>
</dbReference>
<dbReference type="Proteomes" id="UP000554286">
    <property type="component" value="Unassembled WGS sequence"/>
</dbReference>
<sequence length="563" mass="60711">MRLLLLTHGFNSLTQRLFVDLRDDGHTVSVEFDVSDDVTREAVDLFAPDLVIAPFLKRAIPEDVWRRVRCLIVHPGVVGDRGPSALDWAILEGARTWGVTVIEAAADLDAGDVWAARTFPMRPATKSSLYRTEVTDGAVAAVREALDKIRAGQTRGTPVSPDASGVPGRPRPAMTQADRRIDWTTDTTAQVLAKVRASDGFPGVRDEILGLPVSLYHARPALGLAGAPGQVLGSGGEAVAIATTDGAVWIGHLIDRSGACDPLKLPAVRVLGRQRLAEVPELPAGPLEIWTERQDGVCFIHFPFHNGAMTADQCRRLRAAFLAAVDGDERIIALMGGPEFWSNGLHLTVIEAADSPADESWATIRAMNDLAGAILTRTDRWVVSAMQGNAGAGGVFLALAADVVWARAGVVLNPHYKGMGNLYGSEYWTYVLPRRVGEARARRIAEARLPMGTAEALRLGLLDDAFGADAAAFRADLRQRLAALAADPRTLDARLADKAARRAADEAARPLAAYQTAELEHMRLNFFGFDPSYHIARSHFVHKTPKAHTPLALALHRRGAATP</sequence>
<dbReference type="InterPro" id="IPR002376">
    <property type="entry name" value="Formyl_transf_N"/>
</dbReference>
<evidence type="ECO:0000313" key="5">
    <source>
        <dbReference type="EMBL" id="MBB4267104.1"/>
    </source>
</evidence>
<dbReference type="CDD" id="cd08650">
    <property type="entry name" value="FMT_core_HypX_N"/>
    <property type="match status" value="1"/>
</dbReference>
<evidence type="ECO:0000256" key="2">
    <source>
        <dbReference type="SAM" id="MobiDB-lite"/>
    </source>
</evidence>
<dbReference type="PANTHER" id="PTHR43388:SF1">
    <property type="entry name" value="HYDROGENASE MATURATION FACTOR HOXX"/>
    <property type="match status" value="1"/>
</dbReference>
<evidence type="ECO:0000256" key="1">
    <source>
        <dbReference type="RuleBase" id="RU003707"/>
    </source>
</evidence>
<dbReference type="InterPro" id="IPR009188">
    <property type="entry name" value="NiFe-hyd_mat_HypX/HoxX"/>
</dbReference>
<keyword evidence="6" id="KW-1185">Reference proteome</keyword>
<dbReference type="PANTHER" id="PTHR43388">
    <property type="entry name" value="HYDROGENASE MATURATION FACTOR HOXX"/>
    <property type="match status" value="1"/>
</dbReference>
<dbReference type="SUPFAM" id="SSF53328">
    <property type="entry name" value="Formyltransferase"/>
    <property type="match status" value="1"/>
</dbReference>
<dbReference type="Gene3D" id="3.40.50.12230">
    <property type="match status" value="1"/>
</dbReference>
<dbReference type="InterPro" id="IPR036477">
    <property type="entry name" value="Formyl_transf_N_sf"/>
</dbReference>
<dbReference type="CDD" id="cd06558">
    <property type="entry name" value="crotonase-like"/>
    <property type="match status" value="1"/>
</dbReference>
<reference evidence="5 6" key="1">
    <citation type="submission" date="2020-08" db="EMBL/GenBank/DDBJ databases">
        <title>Genome sequencing of Purple Non-Sulfur Bacteria from various extreme environments.</title>
        <authorList>
            <person name="Mayer M."/>
        </authorList>
    </citation>
    <scope>NUCLEOTIDE SEQUENCE [LARGE SCALE GENOMIC DNA]</scope>
    <source>
        <strain evidence="5 6">JA131</strain>
    </source>
</reference>
<dbReference type="Gene3D" id="3.90.226.10">
    <property type="entry name" value="2-enoyl-CoA Hydratase, Chain A, domain 1"/>
    <property type="match status" value="1"/>
</dbReference>
<dbReference type="SUPFAM" id="SSF50486">
    <property type="entry name" value="FMT C-terminal domain-like"/>
    <property type="match status" value="1"/>
</dbReference>
<dbReference type="Pfam" id="PF02911">
    <property type="entry name" value="Formyl_trans_C"/>
    <property type="match status" value="1"/>
</dbReference>
<dbReference type="PROSITE" id="PS00166">
    <property type="entry name" value="ENOYL_COA_HYDRATASE"/>
    <property type="match status" value="1"/>
</dbReference>
<comment type="similarity">
    <text evidence="1">Belongs to the enoyl-CoA hydratase/isomerase family.</text>
</comment>
<dbReference type="GO" id="GO:0003824">
    <property type="term" value="F:catalytic activity"/>
    <property type="evidence" value="ECO:0007669"/>
    <property type="project" value="InterPro"/>
</dbReference>
<proteinExistence type="inferred from homology"/>
<dbReference type="InterPro" id="IPR018376">
    <property type="entry name" value="Enoyl-CoA_hyd/isom_CS"/>
</dbReference>
<dbReference type="Pfam" id="PF00378">
    <property type="entry name" value="ECH_1"/>
    <property type="match status" value="1"/>
</dbReference>
<dbReference type="SUPFAM" id="SSF52096">
    <property type="entry name" value="ClpP/crotonase"/>
    <property type="match status" value="1"/>
</dbReference>
<dbReference type="EMBL" id="JACIGK010000021">
    <property type="protein sequence ID" value="MBB4267104.1"/>
    <property type="molecule type" value="Genomic_DNA"/>
</dbReference>
<dbReference type="InterPro" id="IPR047180">
    <property type="entry name" value="HoxX-like"/>
</dbReference>
<dbReference type="RefSeq" id="WP_184046163.1">
    <property type="nucleotide sequence ID" value="NZ_JACIGK010000021.1"/>
</dbReference>
<dbReference type="CDD" id="cd08701">
    <property type="entry name" value="FMT_C_HypX"/>
    <property type="match status" value="1"/>
</dbReference>
<name>A0A7W6RFK1_9PROT</name>
<comment type="caution">
    <text evidence="5">The sequence shown here is derived from an EMBL/GenBank/DDBJ whole genome shotgun (WGS) entry which is preliminary data.</text>
</comment>
<dbReference type="PIRSF" id="PIRSF006787">
    <property type="entry name" value="Hydrgn_mat_HoxX"/>
    <property type="match status" value="1"/>
</dbReference>
<evidence type="ECO:0000313" key="6">
    <source>
        <dbReference type="Proteomes" id="UP000554286"/>
    </source>
</evidence>
<dbReference type="AlphaFoldDB" id="A0A7W6RFK1"/>
<accession>A0A7W6RFK1</accession>
<gene>
    <name evidence="5" type="ORF">GGD89_002745</name>
</gene>
<organism evidence="5 6">
    <name type="scientific">Roseospira visakhapatnamensis</name>
    <dbReference type="NCBI Taxonomy" id="390880"/>
    <lineage>
        <taxon>Bacteria</taxon>
        <taxon>Pseudomonadati</taxon>
        <taxon>Pseudomonadota</taxon>
        <taxon>Alphaproteobacteria</taxon>
        <taxon>Rhodospirillales</taxon>
        <taxon>Rhodospirillaceae</taxon>
        <taxon>Roseospira</taxon>
    </lineage>
</organism>